<dbReference type="RefSeq" id="XP_846958.1">
    <property type="nucleotide sequence ID" value="XM_841865.1"/>
</dbReference>
<dbReference type="SMR" id="Q57VN3"/>
<evidence type="ECO:0000256" key="1">
    <source>
        <dbReference type="SAM" id="Coils"/>
    </source>
</evidence>
<reference evidence="3 4" key="2">
    <citation type="journal article" date="2005" name="Science">
        <title>The genome of the African trypanosome Trypanosoma brucei.</title>
        <authorList>
            <person name="Berriman M."/>
            <person name="Ghedin E."/>
            <person name="Hertz-Fowler C."/>
            <person name="Blandin G."/>
            <person name="Renauld H."/>
            <person name="Bartholomeu D.C."/>
            <person name="Lennard N.J."/>
            <person name="Caler E."/>
            <person name="Hamlin N.E."/>
            <person name="Haas B."/>
            <person name="Bohme U."/>
            <person name="Hannick L."/>
            <person name="Aslett M.A."/>
            <person name="Shallom J."/>
            <person name="Marcello L."/>
            <person name="Hou L."/>
            <person name="Wickstead B."/>
            <person name="Alsmark U.C."/>
            <person name="Arrowsmith C."/>
            <person name="Atkin R.J."/>
            <person name="Barron A.J."/>
            <person name="Bringaud F."/>
            <person name="Brooks K."/>
            <person name="Carrington M."/>
            <person name="Cherevach I."/>
            <person name="Chillingworth T.J."/>
            <person name="Churcher C."/>
            <person name="Clark L.N."/>
            <person name="Corton C.H."/>
            <person name="Cronin A."/>
            <person name="Davies R.M."/>
            <person name="Doggett J."/>
            <person name="Djikeng A."/>
            <person name="Feldblyum T."/>
            <person name="Field M.C."/>
            <person name="Fraser A."/>
            <person name="Goodhead I."/>
            <person name="Hance Z."/>
            <person name="Harper D."/>
            <person name="Harris B.R."/>
            <person name="Hauser H."/>
            <person name="Hostetler J."/>
            <person name="Ivens A."/>
            <person name="Jagels K."/>
            <person name="Johnson D."/>
            <person name="Johnson J."/>
            <person name="Jones K."/>
            <person name="Kerhornou A.X."/>
            <person name="Koo H."/>
            <person name="Larke N."/>
            <person name="Landfear S."/>
            <person name="Larkin C."/>
            <person name="Leech V."/>
            <person name="Line A."/>
            <person name="Lord A."/>
            <person name="Macleod A."/>
            <person name="Mooney P.J."/>
            <person name="Moule S."/>
            <person name="Martin D.M."/>
            <person name="Morgan G.W."/>
            <person name="Mungall K."/>
            <person name="Norbertczak H."/>
            <person name="Ormond D."/>
            <person name="Pai G."/>
            <person name="Peacock C.S."/>
            <person name="Peterson J."/>
            <person name="Quail M.A."/>
            <person name="Rabbinowitsch E."/>
            <person name="Rajandream M.A."/>
            <person name="Reitter C."/>
            <person name="Salzberg S.L."/>
            <person name="Sanders M."/>
            <person name="Schobel S."/>
            <person name="Sharp S."/>
            <person name="Simmonds M."/>
            <person name="Simpson A.J."/>
            <person name="Tallon L."/>
            <person name="Turner C.M."/>
            <person name="Tait A."/>
            <person name="Tivey A.R."/>
            <person name="Van Aken S."/>
            <person name="Walker D."/>
            <person name="Wanless D."/>
            <person name="Wang S."/>
            <person name="White B."/>
            <person name="White O."/>
            <person name="Whitehead S."/>
            <person name="Woodward J."/>
            <person name="Wortman J."/>
            <person name="Adams M.D."/>
            <person name="Embley T.M."/>
            <person name="Gull K."/>
            <person name="Ullu E."/>
            <person name="Barry J.D."/>
            <person name="Fairlamb A.H."/>
            <person name="Opperdoes F."/>
            <person name="Barrell B.G."/>
            <person name="Donelson J.E."/>
            <person name="Hall N."/>
            <person name="Fraser C.M."/>
            <person name="Melville S.E."/>
            <person name="El-Sayed N.M."/>
        </authorList>
    </citation>
    <scope>NUCLEOTIDE SEQUENCE [LARGE SCALE GENOMIC DNA]</scope>
    <source>
        <strain evidence="3 4">927/4 GUTat10.1</strain>
    </source>
</reference>
<dbReference type="Proteomes" id="UP000008524">
    <property type="component" value="Chromosome 8"/>
</dbReference>
<evidence type="ECO:0000313" key="3">
    <source>
        <dbReference type="EMBL" id="AAZ12892.1"/>
    </source>
</evidence>
<dbReference type="OrthoDB" id="273736at2759"/>
<keyword evidence="1" id="KW-0175">Coiled coil</keyword>
<protein>
    <submittedName>
        <fullName evidence="2">Uncharacterized protein</fullName>
    </submittedName>
</protein>
<evidence type="ECO:0000313" key="4">
    <source>
        <dbReference type="Proteomes" id="UP000008524"/>
    </source>
</evidence>
<accession>D6XMV0</accession>
<reference evidence="3" key="4">
    <citation type="submission" date="2005-04" db="EMBL/GenBank/DDBJ databases">
        <title>Sequencing, closure, and annotation of Trypanosoma brucei chromosomes 2 through 8.</title>
        <authorList>
            <person name="Ghedin E."/>
            <person name="Blandin G."/>
            <person name="Bartholomeu D."/>
            <person name="Caler E."/>
            <person name="Haas B."/>
            <person name="Hannick L."/>
            <person name="Shallom J."/>
            <person name="Hou L."/>
            <person name="Djikeng A."/>
            <person name="Feldblyum T."/>
            <person name="Hostetler J."/>
            <person name="Johnson J."/>
            <person name="Jones K."/>
            <person name="Koo H.L."/>
            <person name="Larkin C."/>
            <person name="Pai G."/>
            <person name="Peterson J."/>
            <person name="Khalak H.G."/>
            <person name="Salzberg S."/>
            <person name="Simpson A.J."/>
            <person name="Tallon L."/>
            <person name="Van Aken S."/>
            <person name="Wanless D."/>
            <person name="White O."/>
            <person name="Wortman J."/>
            <person name="Fraser C.M."/>
            <person name="El-Sayed N.M.A."/>
        </authorList>
    </citation>
    <scope>NUCLEOTIDE SEQUENCE</scope>
    <source>
        <strain evidence="3">927/4 GUTat10.1</strain>
    </source>
</reference>
<dbReference type="KEGG" id="tbr:Tb927.8.1210"/>
<organism evidence="2 4">
    <name type="scientific">Trypanosoma brucei brucei (strain 927/4 GUTat10.1)</name>
    <dbReference type="NCBI Taxonomy" id="185431"/>
    <lineage>
        <taxon>Eukaryota</taxon>
        <taxon>Discoba</taxon>
        <taxon>Euglenozoa</taxon>
        <taxon>Kinetoplastea</taxon>
        <taxon>Metakinetoplastina</taxon>
        <taxon>Trypanosomatida</taxon>
        <taxon>Trypanosomatidae</taxon>
        <taxon>Trypanosoma</taxon>
    </lineage>
</organism>
<sequence>MSAPLAPRRTRTVDLELMTREELIELAKKQSITNREKTQYIAHLEELVKDITNQSSNEKVCPAAAVDSGEVTTTEVSQLQHSLLQLQQEIEQERVTFAQDMSRSEELITALREQLEEKTREFQTLRETGSTVLTQSDGIVAAQAKVLEASVQERVRELREYDRLERENHKNRINQLENELQRLRESQQITAQQYTASSGGPSAEAIRESIDREVKEKVEQWQDRVRTVVEQDRKTIQDLRNELSRYQDSDLETQSREEAMHALQQEVEQLKAQLAEAQRSHDEVAVASEVKCREVMESREEAMHALQQEVEQLKAQLAEAQRSHDEVAVASEVKCREVMESREEAMHALQQEVEQLKAQLAEAQRSHDEVAVASEVKCREVMESREEAMHALQQEVEQLKAQLAEAQRSHDEVAVASEVKCREVMESREEAMHALQQEVEQLKAQLAEAQRSHDEVAVASEVKCREVMESREEAMHALQQEVEQLKAQLAEAQRSHDEVAVASEVKCREVMESREEAMHALQQEVEQLKAQLAEAQRSHDEVAVASEVKCREVMESREEAMHALQQEVEQLKAQLAEAQRSHDEVAEGVACGNSASLPLTSKVVEWMDAVGAALSQSDKQETVLVSSLDGWHAEGNRRDEIFCKVIQVFRASMANLQSELLNVAGECVKLKRRVVELQALGKCGVA</sequence>
<dbReference type="GeneID" id="3659094"/>
<dbReference type="OMA" id="EVKCREV"/>
<feature type="coiled-coil region" evidence="1">
    <location>
        <begin position="229"/>
        <end position="588"/>
    </location>
</feature>
<dbReference type="eggNOG" id="ENOG502SB3G">
    <property type="taxonomic scope" value="Eukaryota"/>
</dbReference>
<reference evidence="2" key="3">
    <citation type="submission" date="2005-04" db="EMBL/GenBank/DDBJ databases">
        <title>.</title>
        <authorList>
            <person name="Ghedin E."/>
            <person name="Blandin G."/>
            <person name="Bartholomeu D."/>
            <person name="Caler E."/>
            <person name="Haas B."/>
            <person name="Hannick L."/>
            <person name="Shallom J."/>
            <person name="Hou L."/>
            <person name="Djikeng A."/>
            <person name="Feldblyum T."/>
            <person name="Hostetler J."/>
            <person name="Johnson J."/>
            <person name="Jones K."/>
            <person name="Koo H.L."/>
            <person name="Larkin C."/>
            <person name="Pai G."/>
            <person name="Peterson J."/>
            <person name="Khalak H.G."/>
            <person name="Salzberg S."/>
            <person name="Simpson A.J."/>
            <person name="Tallon L."/>
            <person name="Van Aken S."/>
            <person name="Wanless D."/>
            <person name="White O."/>
            <person name="Wortman J."/>
            <person name="Fraser C.M."/>
            <person name="El-Sayed N.M.A."/>
        </authorList>
    </citation>
    <scope>NUCLEOTIDE SEQUENCE</scope>
    <source>
        <strain evidence="2">GUTat10.1</strain>
    </source>
</reference>
<accession>Q57VN3</accession>
<keyword evidence="4" id="KW-1185">Reference proteome</keyword>
<dbReference type="EMBL" id="AC159438">
    <property type="protein sequence ID" value="AAX70325.1"/>
    <property type="molecule type" value="Genomic_DNA"/>
</dbReference>
<dbReference type="InParanoid" id="Q57VN3"/>
<name>Q57VN3_TRYB2</name>
<dbReference type="PaxDb" id="5691-AAZ12892"/>
<dbReference type="EMBL" id="CP000071">
    <property type="protein sequence ID" value="AAZ12892.1"/>
    <property type="molecule type" value="Genomic_DNA"/>
</dbReference>
<gene>
    <name evidence="3" type="primary">Tb08.29O4.360</name>
    <name evidence="2" type="ORF">Tb927.8.1210</name>
</gene>
<feature type="coiled-coil region" evidence="1">
    <location>
        <begin position="76"/>
        <end position="193"/>
    </location>
</feature>
<dbReference type="VEuPathDB" id="TriTrypDB:Tb927.8.1210"/>
<proteinExistence type="predicted"/>
<dbReference type="AlphaFoldDB" id="Q57VN3"/>
<reference evidence="3" key="1">
    <citation type="journal article" date="2005" name="Science">
        <title>Comparative genomics of trypanosomatid parasitic protozoa.</title>
        <authorList>
            <person name="El-Sayed N.M."/>
            <person name="Myler P.J."/>
            <person name="Blandin G."/>
            <person name="Berriman M."/>
            <person name="Crabtree J."/>
            <person name="Aggarwal G."/>
            <person name="Caler E."/>
            <person name="Renauld H."/>
            <person name="Worthey E.A."/>
            <person name="Hertz-Fowler C."/>
            <person name="Ghedin E."/>
            <person name="Peacock C."/>
            <person name="Bartholomeu D.C."/>
            <person name="Haas B.J."/>
            <person name="Tran A.N."/>
            <person name="Wortman J.R."/>
            <person name="Alsmark U.C."/>
            <person name="Angiuoli S."/>
            <person name="Anupama A."/>
            <person name="Badger J."/>
            <person name="Bringaud F."/>
            <person name="Cadag E."/>
            <person name="Carlton J.M."/>
            <person name="Cerqueira G.C."/>
            <person name="Creasy T."/>
            <person name="Delcher A.L."/>
            <person name="Djikeng A."/>
            <person name="Embley T.M."/>
            <person name="Hauser C."/>
            <person name="Ivens A.C."/>
            <person name="Kummerfeld S.K."/>
            <person name="Pereira-Leal J.B."/>
            <person name="Nilsson D."/>
            <person name="Peterson J."/>
            <person name="Salzberg S.L."/>
            <person name="Shallom J."/>
            <person name="Silva J.C."/>
            <person name="Sundaram J."/>
            <person name="Westenberger S."/>
            <person name="White O."/>
            <person name="Melville S.E."/>
            <person name="Donelson J.E."/>
            <person name="Andersson B."/>
            <person name="Stuart K.D."/>
            <person name="Hall N."/>
        </authorList>
    </citation>
    <scope>NUCLEOTIDE SEQUENCE</scope>
    <source>
        <strain evidence="3">927/4 GUTat10.1</strain>
    </source>
</reference>
<evidence type="ECO:0000313" key="2">
    <source>
        <dbReference type="EMBL" id="AAX70325.1"/>
    </source>
</evidence>